<dbReference type="PANTHER" id="PTHR34216:SF3">
    <property type="entry name" value="POLY-BETA-1,6-N-ACETYL-D-GLUCOSAMINE N-DEACETYLASE"/>
    <property type="match status" value="1"/>
</dbReference>
<dbReference type="PANTHER" id="PTHR34216">
    <property type="match status" value="1"/>
</dbReference>
<name>A0AA46AD82_9AQUI</name>
<dbReference type="InterPro" id="IPR051398">
    <property type="entry name" value="Polysacch_Deacetylase"/>
</dbReference>
<comment type="subcellular location">
    <subcellularLocation>
        <location evidence="1">Secreted</location>
    </subcellularLocation>
</comment>
<keyword evidence="6" id="KW-1185">Reference proteome</keyword>
<evidence type="ECO:0000256" key="1">
    <source>
        <dbReference type="ARBA" id="ARBA00004613"/>
    </source>
</evidence>
<evidence type="ECO:0000313" key="6">
    <source>
        <dbReference type="Proteomes" id="UP001157947"/>
    </source>
</evidence>
<dbReference type="Pfam" id="PF01522">
    <property type="entry name" value="Polysacc_deac_1"/>
    <property type="match status" value="1"/>
</dbReference>
<evidence type="ECO:0000259" key="4">
    <source>
        <dbReference type="Pfam" id="PF01522"/>
    </source>
</evidence>
<gene>
    <name evidence="5" type="ORF">SAMN06264868_102112</name>
</gene>
<dbReference type="Gene3D" id="3.20.20.370">
    <property type="entry name" value="Glycoside hydrolase/deacetylase"/>
    <property type="match status" value="1"/>
</dbReference>
<dbReference type="AlphaFoldDB" id="A0AA46AD82"/>
<keyword evidence="3" id="KW-0175">Coiled coil</keyword>
<evidence type="ECO:0000256" key="3">
    <source>
        <dbReference type="SAM" id="Coils"/>
    </source>
</evidence>
<dbReference type="GO" id="GO:0005576">
    <property type="term" value="C:extracellular region"/>
    <property type="evidence" value="ECO:0007669"/>
    <property type="project" value="UniProtKB-SubCell"/>
</dbReference>
<accession>A0AA46AD82</accession>
<dbReference type="InterPro" id="IPR002509">
    <property type="entry name" value="NODB_dom"/>
</dbReference>
<reference evidence="5" key="1">
    <citation type="submission" date="2017-05" db="EMBL/GenBank/DDBJ databases">
        <authorList>
            <person name="Varghese N."/>
            <person name="Submissions S."/>
        </authorList>
    </citation>
    <scope>NUCLEOTIDE SEQUENCE</scope>
    <source>
        <strain evidence="5">DSM 18763</strain>
    </source>
</reference>
<evidence type="ECO:0000256" key="2">
    <source>
        <dbReference type="ARBA" id="ARBA00022729"/>
    </source>
</evidence>
<dbReference type="CDD" id="cd10969">
    <property type="entry name" value="CE4_Ecf1_like_5s"/>
    <property type="match status" value="1"/>
</dbReference>
<comment type="caution">
    <text evidence="5">The sequence shown here is derived from an EMBL/GenBank/DDBJ whole genome shotgun (WGS) entry which is preliminary data.</text>
</comment>
<evidence type="ECO:0000313" key="5">
    <source>
        <dbReference type="EMBL" id="SMP03004.1"/>
    </source>
</evidence>
<feature type="coiled-coil region" evidence="3">
    <location>
        <begin position="258"/>
        <end position="285"/>
    </location>
</feature>
<dbReference type="Proteomes" id="UP001157947">
    <property type="component" value="Unassembled WGS sequence"/>
</dbReference>
<sequence>MPNIFVIFYHKIIPKWGHSKAVSTFDIEMKIIKKYFDCITLDDVYEYLTTNKQPKRNSIVISFDDGFVDNFVYAYPILKKYNLKATIFPITSRIIKEDFVRPSLEDYWNNKISKNQLYQPLGMGEAHKEFLEKGKSYDFLTVAELNKMKDVFNIEGHAKIHAKVFYEDKILDFYDGKNGHWSAPYSYSEKNDFSSLEYPVVGYPIFPDKNNLAVKRGFLKKEIKDFIKNLDKSFFNKKNWKENLRKELEKNFNSFLYFETEEERINRVKNELIEAKRELEEMIGQKVNHISYPFGHYDDVLINLSSEIYLTGYTTEKDIIRKNQNFHKLPRIEISKDFISFFTKIIKYSSLFL</sequence>
<dbReference type="GO" id="GO:0016810">
    <property type="term" value="F:hydrolase activity, acting on carbon-nitrogen (but not peptide) bonds"/>
    <property type="evidence" value="ECO:0007669"/>
    <property type="project" value="InterPro"/>
</dbReference>
<dbReference type="SUPFAM" id="SSF88713">
    <property type="entry name" value="Glycoside hydrolase/deacetylase"/>
    <property type="match status" value="1"/>
</dbReference>
<dbReference type="RefSeq" id="WP_265133399.1">
    <property type="nucleotide sequence ID" value="NZ_FXTX01000002.1"/>
</dbReference>
<feature type="domain" description="NodB homology" evidence="4">
    <location>
        <begin position="52"/>
        <end position="97"/>
    </location>
</feature>
<dbReference type="InterPro" id="IPR011330">
    <property type="entry name" value="Glyco_hydro/deAcase_b/a-brl"/>
</dbReference>
<dbReference type="GO" id="GO:0005975">
    <property type="term" value="P:carbohydrate metabolic process"/>
    <property type="evidence" value="ECO:0007669"/>
    <property type="project" value="InterPro"/>
</dbReference>
<proteinExistence type="predicted"/>
<organism evidence="5 6">
    <name type="scientific">Venenivibrio stagnispumantis</name>
    <dbReference type="NCBI Taxonomy" id="407998"/>
    <lineage>
        <taxon>Bacteria</taxon>
        <taxon>Pseudomonadati</taxon>
        <taxon>Aquificota</taxon>
        <taxon>Aquificia</taxon>
        <taxon>Aquificales</taxon>
        <taxon>Hydrogenothermaceae</taxon>
        <taxon>Venenivibrio</taxon>
    </lineage>
</organism>
<protein>
    <submittedName>
        <fullName evidence="5">Polysaccharide deacetylase</fullName>
    </submittedName>
</protein>
<dbReference type="EMBL" id="FXTX01000002">
    <property type="protein sequence ID" value="SMP03004.1"/>
    <property type="molecule type" value="Genomic_DNA"/>
</dbReference>
<keyword evidence="2" id="KW-0732">Signal</keyword>